<proteinExistence type="predicted"/>
<keyword evidence="1" id="KW-0812">Transmembrane</keyword>
<dbReference type="Pfam" id="PF07811">
    <property type="entry name" value="TadE"/>
    <property type="match status" value="1"/>
</dbReference>
<organism evidence="3 4">
    <name type="scientific">Cereibacter sphaeroides</name>
    <name type="common">Rhodobacter sphaeroides</name>
    <dbReference type="NCBI Taxonomy" id="1063"/>
    <lineage>
        <taxon>Bacteria</taxon>
        <taxon>Pseudomonadati</taxon>
        <taxon>Pseudomonadota</taxon>
        <taxon>Alphaproteobacteria</taxon>
        <taxon>Rhodobacterales</taxon>
        <taxon>Paracoccaceae</taxon>
        <taxon>Cereibacter</taxon>
    </lineage>
</organism>
<keyword evidence="1" id="KW-0472">Membrane</keyword>
<keyword evidence="1" id="KW-1133">Transmembrane helix</keyword>
<comment type="caution">
    <text evidence="3">The sequence shown here is derived from an EMBL/GenBank/DDBJ whole genome shotgun (WGS) entry which is preliminary data.</text>
</comment>
<dbReference type="InterPro" id="IPR012495">
    <property type="entry name" value="TadE-like_dom"/>
</dbReference>
<evidence type="ECO:0000256" key="1">
    <source>
        <dbReference type="SAM" id="Phobius"/>
    </source>
</evidence>
<sequence>MIRATGFLRRLADRFAQREDGTATVEFVIMMPLFLAIFLASFESGLLMTRNVLLERSLDMVVRDLRLGNFVDAEGNPVDPSHDMLKDAVCARTVLFQDCGTSMRLELTRVSTNNWELPSAAAPCADRDEPINLPDPLDVGVENELMLIRACAIFDPIFPTTGIGLRIPKDDSGGYMLTARSAFVNEPA</sequence>
<name>A0A2W5SHA2_CERSP</name>
<gene>
    <name evidence="3" type="ORF">DI533_00060</name>
</gene>
<accession>A0A2W5SHA2</accession>
<dbReference type="AlphaFoldDB" id="A0A2W5SHA2"/>
<dbReference type="Proteomes" id="UP000248975">
    <property type="component" value="Unassembled WGS sequence"/>
</dbReference>
<evidence type="ECO:0000313" key="3">
    <source>
        <dbReference type="EMBL" id="PZQ99144.1"/>
    </source>
</evidence>
<feature type="transmembrane region" description="Helical" evidence="1">
    <location>
        <begin position="21"/>
        <end position="42"/>
    </location>
</feature>
<evidence type="ECO:0000313" key="4">
    <source>
        <dbReference type="Proteomes" id="UP000248975"/>
    </source>
</evidence>
<protein>
    <submittedName>
        <fullName evidence="3">Pilus assembly protein TadE</fullName>
    </submittedName>
</protein>
<dbReference type="EMBL" id="QFQS01000001">
    <property type="protein sequence ID" value="PZQ99144.1"/>
    <property type="molecule type" value="Genomic_DNA"/>
</dbReference>
<evidence type="ECO:0000259" key="2">
    <source>
        <dbReference type="Pfam" id="PF07811"/>
    </source>
</evidence>
<reference evidence="3 4" key="1">
    <citation type="submission" date="2017-08" db="EMBL/GenBank/DDBJ databases">
        <title>Infants hospitalized years apart are colonized by the same room-sourced microbial strains.</title>
        <authorList>
            <person name="Brooks B."/>
            <person name="Olm M.R."/>
            <person name="Firek B.A."/>
            <person name="Baker R."/>
            <person name="Thomas B.C."/>
            <person name="Morowitz M.J."/>
            <person name="Banfield J.F."/>
        </authorList>
    </citation>
    <scope>NUCLEOTIDE SEQUENCE [LARGE SCALE GENOMIC DNA]</scope>
    <source>
        <strain evidence="3">S2_003_000_R2_11</strain>
    </source>
</reference>
<feature type="domain" description="TadE-like" evidence="2">
    <location>
        <begin position="21"/>
        <end position="53"/>
    </location>
</feature>